<dbReference type="GO" id="GO:0006900">
    <property type="term" value="P:vesicle budding from membrane"/>
    <property type="evidence" value="ECO:0007669"/>
    <property type="project" value="TreeGrafter"/>
</dbReference>
<dbReference type="InterPro" id="IPR011417">
    <property type="entry name" value="ANTH_dom"/>
</dbReference>
<dbReference type="GO" id="GO:0048268">
    <property type="term" value="P:clathrin coat assembly"/>
    <property type="evidence" value="ECO:0007669"/>
    <property type="project" value="InterPro"/>
</dbReference>
<organism evidence="6 7">
    <name type="scientific">Glycine soja</name>
    <name type="common">Wild soybean</name>
    <dbReference type="NCBI Taxonomy" id="3848"/>
    <lineage>
        <taxon>Eukaryota</taxon>
        <taxon>Viridiplantae</taxon>
        <taxon>Streptophyta</taxon>
        <taxon>Embryophyta</taxon>
        <taxon>Tracheophyta</taxon>
        <taxon>Spermatophyta</taxon>
        <taxon>Magnoliopsida</taxon>
        <taxon>eudicotyledons</taxon>
        <taxon>Gunneridae</taxon>
        <taxon>Pentapetalae</taxon>
        <taxon>rosids</taxon>
        <taxon>fabids</taxon>
        <taxon>Fabales</taxon>
        <taxon>Fabaceae</taxon>
        <taxon>Papilionoideae</taxon>
        <taxon>50 kb inversion clade</taxon>
        <taxon>NPAAA clade</taxon>
        <taxon>indigoferoid/millettioid clade</taxon>
        <taxon>Phaseoleae</taxon>
        <taxon>Glycine</taxon>
        <taxon>Glycine subgen. Soja</taxon>
    </lineage>
</organism>
<evidence type="ECO:0000256" key="3">
    <source>
        <dbReference type="ARBA" id="ARBA00023034"/>
    </source>
</evidence>
<evidence type="ECO:0000259" key="5">
    <source>
        <dbReference type="PROSITE" id="PS50942"/>
    </source>
</evidence>
<dbReference type="Pfam" id="PF07651">
    <property type="entry name" value="ANTH"/>
    <property type="match status" value="1"/>
</dbReference>
<dbReference type="GO" id="GO:0032050">
    <property type="term" value="F:clathrin heavy chain binding"/>
    <property type="evidence" value="ECO:0007669"/>
    <property type="project" value="TreeGrafter"/>
</dbReference>
<comment type="subcellular location">
    <subcellularLocation>
        <location evidence="1">Cytoplasmic vesicle</location>
        <location evidence="1">Clathrin-coated vesicle</location>
    </subcellularLocation>
    <subcellularLocation>
        <location evidence="2">Golgi apparatus</location>
    </subcellularLocation>
</comment>
<evidence type="ECO:0000313" key="6">
    <source>
        <dbReference type="EMBL" id="RZB58357.1"/>
    </source>
</evidence>
<dbReference type="Proteomes" id="UP000289340">
    <property type="component" value="Chromosome 17"/>
</dbReference>
<dbReference type="PANTHER" id="PTHR22951">
    <property type="entry name" value="CLATHRIN ASSEMBLY PROTEIN"/>
    <property type="match status" value="1"/>
</dbReference>
<keyword evidence="4" id="KW-0968">Cytoplasmic vesicle</keyword>
<evidence type="ECO:0000256" key="4">
    <source>
        <dbReference type="ARBA" id="ARBA00023329"/>
    </source>
</evidence>
<dbReference type="GO" id="GO:0000149">
    <property type="term" value="F:SNARE binding"/>
    <property type="evidence" value="ECO:0007669"/>
    <property type="project" value="TreeGrafter"/>
</dbReference>
<evidence type="ECO:0000313" key="7">
    <source>
        <dbReference type="Proteomes" id="UP000289340"/>
    </source>
</evidence>
<keyword evidence="7" id="KW-1185">Reference proteome</keyword>
<dbReference type="GO" id="GO:0005794">
    <property type="term" value="C:Golgi apparatus"/>
    <property type="evidence" value="ECO:0007669"/>
    <property type="project" value="UniProtKB-SubCell"/>
</dbReference>
<dbReference type="AlphaFoldDB" id="A0A445GAW1"/>
<comment type="caution">
    <text evidence="6">The sequence shown here is derived from an EMBL/GenBank/DDBJ whole genome shotgun (WGS) entry which is preliminary data.</text>
</comment>
<proteinExistence type="predicted"/>
<dbReference type="PROSITE" id="PS50942">
    <property type="entry name" value="ENTH"/>
    <property type="match status" value="1"/>
</dbReference>
<dbReference type="GO" id="GO:0072583">
    <property type="term" value="P:clathrin-dependent endocytosis"/>
    <property type="evidence" value="ECO:0007669"/>
    <property type="project" value="InterPro"/>
</dbReference>
<dbReference type="Gene3D" id="1.25.40.90">
    <property type="match status" value="1"/>
</dbReference>
<dbReference type="PANTHER" id="PTHR22951:SF13">
    <property type="entry name" value="ASSEMBLY PROTEIN, PUTATIVE, EXPRESSED-RELATED"/>
    <property type="match status" value="1"/>
</dbReference>
<dbReference type="InterPro" id="IPR008942">
    <property type="entry name" value="ENTH_VHS"/>
</dbReference>
<keyword evidence="3" id="KW-0333">Golgi apparatus</keyword>
<dbReference type="GO" id="GO:0005546">
    <property type="term" value="F:phosphatidylinositol-4,5-bisphosphate binding"/>
    <property type="evidence" value="ECO:0007669"/>
    <property type="project" value="TreeGrafter"/>
</dbReference>
<dbReference type="InterPro" id="IPR013809">
    <property type="entry name" value="ENTH"/>
</dbReference>
<evidence type="ECO:0000256" key="1">
    <source>
        <dbReference type="ARBA" id="ARBA00004132"/>
    </source>
</evidence>
<dbReference type="GO" id="GO:0005905">
    <property type="term" value="C:clathrin-coated pit"/>
    <property type="evidence" value="ECO:0007669"/>
    <property type="project" value="TreeGrafter"/>
</dbReference>
<dbReference type="InterPro" id="IPR045192">
    <property type="entry name" value="AP180-like"/>
</dbReference>
<sequence>MSHNDDPTNDKYIREILNLMSHSRGYIHACVTAVSKQLGKTRDWIVALKALMFVHRLMNEGPPLFQEEILYATR</sequence>
<dbReference type="GO" id="GO:0030136">
    <property type="term" value="C:clathrin-coated vesicle"/>
    <property type="evidence" value="ECO:0007669"/>
    <property type="project" value="UniProtKB-SubCell"/>
</dbReference>
<dbReference type="EMBL" id="QZWG01000017">
    <property type="protein sequence ID" value="RZB58357.1"/>
    <property type="molecule type" value="Genomic_DNA"/>
</dbReference>
<evidence type="ECO:0000256" key="2">
    <source>
        <dbReference type="ARBA" id="ARBA00004555"/>
    </source>
</evidence>
<protein>
    <submittedName>
        <fullName evidence="6">Putative clathrin assembly protein</fullName>
    </submittedName>
</protein>
<dbReference type="SUPFAM" id="SSF48464">
    <property type="entry name" value="ENTH/VHS domain"/>
    <property type="match status" value="1"/>
</dbReference>
<gene>
    <name evidence="6" type="ORF">D0Y65_046800</name>
</gene>
<reference evidence="6 7" key="1">
    <citation type="submission" date="2018-09" db="EMBL/GenBank/DDBJ databases">
        <title>A high-quality reference genome of wild soybean provides a powerful tool to mine soybean genomes.</title>
        <authorList>
            <person name="Xie M."/>
            <person name="Chung C.Y.L."/>
            <person name="Li M.-W."/>
            <person name="Wong F.-L."/>
            <person name="Chan T.-F."/>
            <person name="Lam H.-M."/>
        </authorList>
    </citation>
    <scope>NUCLEOTIDE SEQUENCE [LARGE SCALE GENOMIC DNA]</scope>
    <source>
        <strain evidence="7">cv. W05</strain>
        <tissue evidence="6">Hypocotyl of etiolated seedlings</tissue>
    </source>
</reference>
<accession>A0A445GAW1</accession>
<feature type="domain" description="ENTH" evidence="5">
    <location>
        <begin position="1"/>
        <end position="74"/>
    </location>
</feature>
<name>A0A445GAW1_GLYSO</name>
<dbReference type="GO" id="GO:0005545">
    <property type="term" value="F:1-phosphatidylinositol binding"/>
    <property type="evidence" value="ECO:0007669"/>
    <property type="project" value="TreeGrafter"/>
</dbReference>